<feature type="region of interest" description="Disordered" evidence="1">
    <location>
        <begin position="25"/>
        <end position="50"/>
    </location>
</feature>
<evidence type="ECO:0000313" key="2">
    <source>
        <dbReference type="EMBL" id="GGY99307.1"/>
    </source>
</evidence>
<sequence>MFTIPGDRGVHPVGDHDLSQGKIIHAGAAGGAAPAQPTDNTEFFSGGETL</sequence>
<dbReference type="AlphaFoldDB" id="A0A918PCV5"/>
<proteinExistence type="predicted"/>
<organism evidence="2 3">
    <name type="scientific">Streptomyces poonensis</name>
    <dbReference type="NCBI Taxonomy" id="68255"/>
    <lineage>
        <taxon>Bacteria</taxon>
        <taxon>Bacillati</taxon>
        <taxon>Actinomycetota</taxon>
        <taxon>Actinomycetes</taxon>
        <taxon>Kitasatosporales</taxon>
        <taxon>Streptomycetaceae</taxon>
        <taxon>Streptomyces</taxon>
    </lineage>
</organism>
<gene>
    <name evidence="2" type="ORF">GCM10010365_17490</name>
</gene>
<accession>A0A918PCV5</accession>
<reference evidence="2" key="1">
    <citation type="journal article" date="2014" name="Int. J. Syst. Evol. Microbiol.">
        <title>Complete genome sequence of Corynebacterium casei LMG S-19264T (=DSM 44701T), isolated from a smear-ripened cheese.</title>
        <authorList>
            <consortium name="US DOE Joint Genome Institute (JGI-PGF)"/>
            <person name="Walter F."/>
            <person name="Albersmeier A."/>
            <person name="Kalinowski J."/>
            <person name="Ruckert C."/>
        </authorList>
    </citation>
    <scope>NUCLEOTIDE SEQUENCE</scope>
    <source>
        <strain evidence="2">JCM 4815</strain>
    </source>
</reference>
<name>A0A918PCV5_9ACTN</name>
<evidence type="ECO:0000256" key="1">
    <source>
        <dbReference type="SAM" id="MobiDB-lite"/>
    </source>
</evidence>
<protein>
    <submittedName>
        <fullName evidence="2">Uncharacterized protein</fullName>
    </submittedName>
</protein>
<keyword evidence="3" id="KW-1185">Reference proteome</keyword>
<dbReference type="Proteomes" id="UP000622166">
    <property type="component" value="Unassembled WGS sequence"/>
</dbReference>
<evidence type="ECO:0000313" key="3">
    <source>
        <dbReference type="Proteomes" id="UP000622166"/>
    </source>
</evidence>
<dbReference type="RefSeq" id="WP_189856962.1">
    <property type="nucleotide sequence ID" value="NZ_BMVW01000002.1"/>
</dbReference>
<comment type="caution">
    <text evidence="2">The sequence shown here is derived from an EMBL/GenBank/DDBJ whole genome shotgun (WGS) entry which is preliminary data.</text>
</comment>
<reference evidence="2" key="2">
    <citation type="submission" date="2020-09" db="EMBL/GenBank/DDBJ databases">
        <authorList>
            <person name="Sun Q."/>
            <person name="Ohkuma M."/>
        </authorList>
    </citation>
    <scope>NUCLEOTIDE SEQUENCE</scope>
    <source>
        <strain evidence="2">JCM 4815</strain>
    </source>
</reference>
<dbReference type="EMBL" id="BMVW01000002">
    <property type="protein sequence ID" value="GGY99307.1"/>
    <property type="molecule type" value="Genomic_DNA"/>
</dbReference>